<accession>A0A9Q1GL13</accession>
<feature type="compositionally biased region" description="Polar residues" evidence="1">
    <location>
        <begin position="1"/>
        <end position="18"/>
    </location>
</feature>
<dbReference type="AlphaFoldDB" id="A0A9Q1GL13"/>
<gene>
    <name evidence="2" type="ORF">Cgig2_031919</name>
</gene>
<evidence type="ECO:0000313" key="3">
    <source>
        <dbReference type="Proteomes" id="UP001153076"/>
    </source>
</evidence>
<proteinExistence type="predicted"/>
<dbReference type="EMBL" id="JAKOGI010002744">
    <property type="protein sequence ID" value="KAJ8421394.1"/>
    <property type="molecule type" value="Genomic_DNA"/>
</dbReference>
<comment type="caution">
    <text evidence="2">The sequence shown here is derived from an EMBL/GenBank/DDBJ whole genome shotgun (WGS) entry which is preliminary data.</text>
</comment>
<name>A0A9Q1GL13_9CARY</name>
<feature type="region of interest" description="Disordered" evidence="1">
    <location>
        <begin position="1"/>
        <end position="42"/>
    </location>
</feature>
<reference evidence="2" key="1">
    <citation type="submission" date="2022-04" db="EMBL/GenBank/DDBJ databases">
        <title>Carnegiea gigantea Genome sequencing and assembly v2.</title>
        <authorList>
            <person name="Copetti D."/>
            <person name="Sanderson M.J."/>
            <person name="Burquez A."/>
            <person name="Wojciechowski M.F."/>
        </authorList>
    </citation>
    <scope>NUCLEOTIDE SEQUENCE</scope>
    <source>
        <strain evidence="2">SGP5-SGP5p</strain>
        <tissue evidence="2">Aerial part</tissue>
    </source>
</reference>
<dbReference type="Proteomes" id="UP001153076">
    <property type="component" value="Unassembled WGS sequence"/>
</dbReference>
<keyword evidence="3" id="KW-1185">Reference proteome</keyword>
<sequence>MYRWISNSQRPHSPQCHSRSAEHGPIGPPTSDKRPRTAPPSPVEALAIHTQASAEPERKQLEAVDSVEEIYLAKEHPKRTLKTKRTKTNEDRRTSDVRVLIITILTHHSLITFIIRSHGLTVKRRSLLIALTVFIKHGWNKILQLRVLILGPSRTAVLDVLNVPLQVAFFSKRVRGQGYQEFSKEFCAVLRPALIALMLSLSHPLSSCSGLGLYFGVAYSN</sequence>
<protein>
    <submittedName>
        <fullName evidence="2">Uncharacterized protein</fullName>
    </submittedName>
</protein>
<evidence type="ECO:0000313" key="2">
    <source>
        <dbReference type="EMBL" id="KAJ8421394.1"/>
    </source>
</evidence>
<organism evidence="2 3">
    <name type="scientific">Carnegiea gigantea</name>
    <dbReference type="NCBI Taxonomy" id="171969"/>
    <lineage>
        <taxon>Eukaryota</taxon>
        <taxon>Viridiplantae</taxon>
        <taxon>Streptophyta</taxon>
        <taxon>Embryophyta</taxon>
        <taxon>Tracheophyta</taxon>
        <taxon>Spermatophyta</taxon>
        <taxon>Magnoliopsida</taxon>
        <taxon>eudicotyledons</taxon>
        <taxon>Gunneridae</taxon>
        <taxon>Pentapetalae</taxon>
        <taxon>Caryophyllales</taxon>
        <taxon>Cactineae</taxon>
        <taxon>Cactaceae</taxon>
        <taxon>Cactoideae</taxon>
        <taxon>Echinocereeae</taxon>
        <taxon>Carnegiea</taxon>
    </lineage>
</organism>
<evidence type="ECO:0000256" key="1">
    <source>
        <dbReference type="SAM" id="MobiDB-lite"/>
    </source>
</evidence>